<comment type="caution">
    <text evidence="1">The sequence shown here is derived from an EMBL/GenBank/DDBJ whole genome shotgun (WGS) entry which is preliminary data.</text>
</comment>
<sequence length="170" mass="19123">MHNNIMAAGSRDRQPMLAPGRYAQWRSRFMRYIDTKDNCKALKKCLEEGPYVPSTVIILAKLAIETSDAVEEHSKIETLASMSDANKAHFKAEKEAIHMILTGIRDEIYLTVDACNTAHEMRIAIERLQQGESLNVQDYQNESNELCAEKIARNANPLALVVAAQQYPDS</sequence>
<reference evidence="1" key="1">
    <citation type="journal article" date="2019" name="Sci. Rep.">
        <title>Draft genome of Tanacetum cinerariifolium, the natural source of mosquito coil.</title>
        <authorList>
            <person name="Yamashiro T."/>
            <person name="Shiraishi A."/>
            <person name="Satake H."/>
            <person name="Nakayama K."/>
        </authorList>
    </citation>
    <scope>NUCLEOTIDE SEQUENCE</scope>
</reference>
<dbReference type="EMBL" id="BKCJ010394815">
    <property type="protein sequence ID" value="GFA26389.1"/>
    <property type="molecule type" value="Genomic_DNA"/>
</dbReference>
<gene>
    <name evidence="1" type="ORF">Tci_598361</name>
</gene>
<proteinExistence type="predicted"/>
<protein>
    <submittedName>
        <fullName evidence="1">Uncharacterized protein</fullName>
    </submittedName>
</protein>
<dbReference type="AlphaFoldDB" id="A0A699JBT0"/>
<feature type="non-terminal residue" evidence="1">
    <location>
        <position position="170"/>
    </location>
</feature>
<organism evidence="1">
    <name type="scientific">Tanacetum cinerariifolium</name>
    <name type="common">Dalmatian daisy</name>
    <name type="synonym">Chrysanthemum cinerariifolium</name>
    <dbReference type="NCBI Taxonomy" id="118510"/>
    <lineage>
        <taxon>Eukaryota</taxon>
        <taxon>Viridiplantae</taxon>
        <taxon>Streptophyta</taxon>
        <taxon>Embryophyta</taxon>
        <taxon>Tracheophyta</taxon>
        <taxon>Spermatophyta</taxon>
        <taxon>Magnoliopsida</taxon>
        <taxon>eudicotyledons</taxon>
        <taxon>Gunneridae</taxon>
        <taxon>Pentapetalae</taxon>
        <taxon>asterids</taxon>
        <taxon>campanulids</taxon>
        <taxon>Asterales</taxon>
        <taxon>Asteraceae</taxon>
        <taxon>Asteroideae</taxon>
        <taxon>Anthemideae</taxon>
        <taxon>Anthemidinae</taxon>
        <taxon>Tanacetum</taxon>
    </lineage>
</organism>
<name>A0A699JBT0_TANCI</name>
<evidence type="ECO:0000313" key="1">
    <source>
        <dbReference type="EMBL" id="GFA26389.1"/>
    </source>
</evidence>
<accession>A0A699JBT0</accession>